<protein>
    <submittedName>
        <fullName evidence="2">Uncharacterized protein</fullName>
    </submittedName>
</protein>
<evidence type="ECO:0000313" key="2">
    <source>
        <dbReference type="EMBL" id="SPD23716.1"/>
    </source>
</evidence>
<feature type="region of interest" description="Disordered" evidence="1">
    <location>
        <begin position="65"/>
        <end position="101"/>
    </location>
</feature>
<dbReference type="EMBL" id="OIVN01005713">
    <property type="protein sequence ID" value="SPD23716.1"/>
    <property type="molecule type" value="Genomic_DNA"/>
</dbReference>
<dbReference type="AlphaFoldDB" id="A0A2N9ICT8"/>
<sequence length="203" mass="22731">MFGRSGRLSGFRGRLRSGFAGFHRYNNKHRKSTQQQQLSNHCNNKNHQITEQKTKQKISKYKLDRTGKVEGGAAAKPVRSGQNRRDLTRSGENSPDLARSLQSGKISPIWRDLTRSGEVSLDLEPLRGGGAGRDLPSPVVELDTASHGGGASQAVELRDFEDRESASTVVELQRRWSFGILKWETSFKVVELHTAVELRDFED</sequence>
<organism evidence="2">
    <name type="scientific">Fagus sylvatica</name>
    <name type="common">Beechnut</name>
    <dbReference type="NCBI Taxonomy" id="28930"/>
    <lineage>
        <taxon>Eukaryota</taxon>
        <taxon>Viridiplantae</taxon>
        <taxon>Streptophyta</taxon>
        <taxon>Embryophyta</taxon>
        <taxon>Tracheophyta</taxon>
        <taxon>Spermatophyta</taxon>
        <taxon>Magnoliopsida</taxon>
        <taxon>eudicotyledons</taxon>
        <taxon>Gunneridae</taxon>
        <taxon>Pentapetalae</taxon>
        <taxon>rosids</taxon>
        <taxon>fabids</taxon>
        <taxon>Fagales</taxon>
        <taxon>Fagaceae</taxon>
        <taxon>Fagus</taxon>
    </lineage>
</organism>
<gene>
    <name evidence="2" type="ORF">FSB_LOCUS51598</name>
</gene>
<accession>A0A2N9ICT8</accession>
<proteinExistence type="predicted"/>
<name>A0A2N9ICT8_FAGSY</name>
<evidence type="ECO:0000256" key="1">
    <source>
        <dbReference type="SAM" id="MobiDB-lite"/>
    </source>
</evidence>
<reference evidence="2" key="1">
    <citation type="submission" date="2018-02" db="EMBL/GenBank/DDBJ databases">
        <authorList>
            <person name="Cohen D.B."/>
            <person name="Kent A.D."/>
        </authorList>
    </citation>
    <scope>NUCLEOTIDE SEQUENCE</scope>
</reference>